<dbReference type="NCBIfam" id="TIGR00636">
    <property type="entry name" value="PduO_Nterm"/>
    <property type="match status" value="1"/>
</dbReference>
<accession>A0ABS6EHR4</accession>
<dbReference type="GO" id="GO:0008817">
    <property type="term" value="F:corrinoid adenosyltransferase activity"/>
    <property type="evidence" value="ECO:0007669"/>
    <property type="project" value="UniProtKB-EC"/>
</dbReference>
<dbReference type="PANTHER" id="PTHR12213">
    <property type="entry name" value="CORRINOID ADENOSYLTRANSFERASE"/>
    <property type="match status" value="1"/>
</dbReference>
<feature type="domain" description="Cobalamin adenosyltransferase-like" evidence="11">
    <location>
        <begin position="3"/>
        <end position="164"/>
    </location>
</feature>
<evidence type="ECO:0000256" key="6">
    <source>
        <dbReference type="ARBA" id="ARBA00031529"/>
    </source>
</evidence>
<reference evidence="12 13" key="1">
    <citation type="submission" date="2021-06" db="EMBL/GenBank/DDBJ databases">
        <authorList>
            <person name="Sun Q."/>
            <person name="Li D."/>
        </authorList>
    </citation>
    <scope>NUCLEOTIDE SEQUENCE [LARGE SCALE GENOMIC DNA]</scope>
    <source>
        <strain evidence="12 13">MSJ-11</strain>
    </source>
</reference>
<comment type="caution">
    <text evidence="12">The sequence shown here is derived from an EMBL/GenBank/DDBJ whole genome shotgun (WGS) entry which is preliminary data.</text>
</comment>
<comment type="similarity">
    <text evidence="2">Belongs to the Cob(I)alamin adenosyltransferase family.</text>
</comment>
<dbReference type="PANTHER" id="PTHR12213:SF0">
    <property type="entry name" value="CORRINOID ADENOSYLTRANSFERASE MMAB"/>
    <property type="match status" value="1"/>
</dbReference>
<dbReference type="Proteomes" id="UP000726170">
    <property type="component" value="Unassembled WGS sequence"/>
</dbReference>
<evidence type="ECO:0000313" key="12">
    <source>
        <dbReference type="EMBL" id="MBU5484755.1"/>
    </source>
</evidence>
<keyword evidence="12" id="KW-0808">Transferase</keyword>
<evidence type="ECO:0000259" key="11">
    <source>
        <dbReference type="Pfam" id="PF01923"/>
    </source>
</evidence>
<comment type="pathway">
    <text evidence="1">Cofactor biosynthesis; adenosylcobalamin biosynthesis; adenosylcobalamin from cob(II)yrinate a,c-diamide: step 2/7.</text>
</comment>
<proteinExistence type="inferred from homology"/>
<dbReference type="EMBL" id="JAHLQF010000002">
    <property type="protein sequence ID" value="MBU5484755.1"/>
    <property type="molecule type" value="Genomic_DNA"/>
</dbReference>
<keyword evidence="5" id="KW-0169">Cobalamin biosynthesis</keyword>
<gene>
    <name evidence="12" type="ORF">KQI86_10455</name>
</gene>
<dbReference type="PIRSF" id="PIRSF036411">
    <property type="entry name" value="ATR_PduO"/>
    <property type="match status" value="1"/>
</dbReference>
<comment type="catalytic activity">
    <reaction evidence="10">
        <text>2 cob(II)alamin + reduced [electron-transfer flavoprotein] + 2 ATP = 2 adenosylcob(III)alamin + 2 triphosphate + oxidized [electron-transfer flavoprotein] + 3 H(+)</text>
        <dbReference type="Rhea" id="RHEA:28671"/>
        <dbReference type="Rhea" id="RHEA-COMP:10685"/>
        <dbReference type="Rhea" id="RHEA-COMP:10686"/>
        <dbReference type="ChEBI" id="CHEBI:15378"/>
        <dbReference type="ChEBI" id="CHEBI:16304"/>
        <dbReference type="ChEBI" id="CHEBI:18036"/>
        <dbReference type="ChEBI" id="CHEBI:18408"/>
        <dbReference type="ChEBI" id="CHEBI:30616"/>
        <dbReference type="ChEBI" id="CHEBI:57692"/>
        <dbReference type="ChEBI" id="CHEBI:58307"/>
        <dbReference type="EC" id="2.5.1.17"/>
    </reaction>
</comment>
<dbReference type="InterPro" id="IPR016030">
    <property type="entry name" value="CblAdoTrfase-like"/>
</dbReference>
<protein>
    <recommendedName>
        <fullName evidence="4">Corrinoid adenosyltransferase</fullName>
        <ecNumber evidence="3">2.5.1.17</ecNumber>
    </recommendedName>
    <alternativeName>
        <fullName evidence="6">Cob(II)alamin adenosyltransferase</fullName>
    </alternativeName>
    <alternativeName>
        <fullName evidence="8">Cob(II)yrinic acid a,c-diamide adenosyltransferase</fullName>
    </alternativeName>
    <alternativeName>
        <fullName evidence="7">Cobinamide/cobalamin adenosyltransferase</fullName>
    </alternativeName>
</protein>
<evidence type="ECO:0000256" key="4">
    <source>
        <dbReference type="ARBA" id="ARBA00020963"/>
    </source>
</evidence>
<evidence type="ECO:0000256" key="9">
    <source>
        <dbReference type="ARBA" id="ARBA00048555"/>
    </source>
</evidence>
<evidence type="ECO:0000256" key="2">
    <source>
        <dbReference type="ARBA" id="ARBA00007487"/>
    </source>
</evidence>
<dbReference type="InterPro" id="IPR009221">
    <property type="entry name" value="PduO"/>
</dbReference>
<dbReference type="InterPro" id="IPR029499">
    <property type="entry name" value="PduO-typ"/>
</dbReference>
<evidence type="ECO:0000256" key="1">
    <source>
        <dbReference type="ARBA" id="ARBA00005121"/>
    </source>
</evidence>
<dbReference type="Pfam" id="PF01923">
    <property type="entry name" value="Cob_adeno_trans"/>
    <property type="match status" value="1"/>
</dbReference>
<dbReference type="InterPro" id="IPR005624">
    <property type="entry name" value="PduO/GlcC-like"/>
</dbReference>
<evidence type="ECO:0000313" key="13">
    <source>
        <dbReference type="Proteomes" id="UP000726170"/>
    </source>
</evidence>
<evidence type="ECO:0000256" key="10">
    <source>
        <dbReference type="ARBA" id="ARBA00048692"/>
    </source>
</evidence>
<dbReference type="EC" id="2.5.1.17" evidence="3"/>
<dbReference type="Pfam" id="PF03928">
    <property type="entry name" value="HbpS-like"/>
    <property type="match status" value="1"/>
</dbReference>
<organism evidence="12 13">
    <name type="scientific">Clostridium mobile</name>
    <dbReference type="NCBI Taxonomy" id="2841512"/>
    <lineage>
        <taxon>Bacteria</taxon>
        <taxon>Bacillati</taxon>
        <taxon>Bacillota</taxon>
        <taxon>Clostridia</taxon>
        <taxon>Eubacteriales</taxon>
        <taxon>Clostridiaceae</taxon>
        <taxon>Clostridium</taxon>
    </lineage>
</organism>
<comment type="catalytic activity">
    <reaction evidence="9">
        <text>2 cob(II)yrinate a,c diamide + reduced [electron-transfer flavoprotein] + 2 ATP = 2 adenosylcob(III)yrinate a,c-diamide + 2 triphosphate + oxidized [electron-transfer flavoprotein] + 3 H(+)</text>
        <dbReference type="Rhea" id="RHEA:11528"/>
        <dbReference type="Rhea" id="RHEA-COMP:10685"/>
        <dbReference type="Rhea" id="RHEA-COMP:10686"/>
        <dbReference type="ChEBI" id="CHEBI:15378"/>
        <dbReference type="ChEBI" id="CHEBI:18036"/>
        <dbReference type="ChEBI" id="CHEBI:30616"/>
        <dbReference type="ChEBI" id="CHEBI:57692"/>
        <dbReference type="ChEBI" id="CHEBI:58307"/>
        <dbReference type="ChEBI" id="CHEBI:58503"/>
        <dbReference type="ChEBI" id="CHEBI:58537"/>
        <dbReference type="EC" id="2.5.1.17"/>
    </reaction>
</comment>
<evidence type="ECO:0000256" key="5">
    <source>
        <dbReference type="ARBA" id="ARBA00022573"/>
    </source>
</evidence>
<keyword evidence="13" id="KW-1185">Reference proteome</keyword>
<evidence type="ECO:0000256" key="3">
    <source>
        <dbReference type="ARBA" id="ARBA00012454"/>
    </source>
</evidence>
<evidence type="ECO:0000256" key="7">
    <source>
        <dbReference type="ARBA" id="ARBA00033334"/>
    </source>
</evidence>
<evidence type="ECO:0000256" key="8">
    <source>
        <dbReference type="ARBA" id="ARBA00033354"/>
    </source>
</evidence>
<sequence>MKIYTRGGDHGETSLIGGGKVSKEDDRLWAYGTIDEFNSFLGLARSKVKDHRLKEVLLNIQRELFHVGAELASIGTDKYKIYINEDNVSYIENTIDALYKDLPKINSFIIPGGTEESGALDVARTLARKSERYIVKLKEDYDVNEYLLKYINRLSDLLYTMARIVDYKDILQKSKEKIDIGANLKELDWKKADYIIKQCIKKAEEISVPMVIYVCDQAGNPISMVRMRESLLASLDIARDKAYTAVALKMRTDKLKELSQPTGELYGINNLKKIIAFGGGVPISVDGKVIGAVGVSGGTVKEDIIVAEYGVKAFREVVSYGTE</sequence>
<name>A0ABS6EHR4_9CLOT</name>